<dbReference type="EMBL" id="VSSQ01042797">
    <property type="protein sequence ID" value="MPM96414.1"/>
    <property type="molecule type" value="Genomic_DNA"/>
</dbReference>
<comment type="caution">
    <text evidence="1">The sequence shown here is derived from an EMBL/GenBank/DDBJ whole genome shotgun (WGS) entry which is preliminary data.</text>
</comment>
<accession>A0A645E3P4</accession>
<gene>
    <name evidence="1" type="ORF">SDC9_143577</name>
</gene>
<organism evidence="1">
    <name type="scientific">bioreactor metagenome</name>
    <dbReference type="NCBI Taxonomy" id="1076179"/>
    <lineage>
        <taxon>unclassified sequences</taxon>
        <taxon>metagenomes</taxon>
        <taxon>ecological metagenomes</taxon>
    </lineage>
</organism>
<reference evidence="1" key="1">
    <citation type="submission" date="2019-08" db="EMBL/GenBank/DDBJ databases">
        <authorList>
            <person name="Kucharzyk K."/>
            <person name="Murdoch R.W."/>
            <person name="Higgins S."/>
            <person name="Loffler F."/>
        </authorList>
    </citation>
    <scope>NUCLEOTIDE SEQUENCE</scope>
</reference>
<protein>
    <submittedName>
        <fullName evidence="1">Uncharacterized protein</fullName>
    </submittedName>
</protein>
<sequence length="132" mass="15141">MSAKTGVAEIKLRSFRQPFQFIIGIWPEQIDNAEAFEKPQPFFRGRLGDFRRVSQCFVIQLFRNKSRTSGQKFLKPKGIRHTANFRNVAHQIGIDIGVVIFLPLLGIGMEYLGHAAAPDMSKHIDHIIFRNF</sequence>
<evidence type="ECO:0000313" key="1">
    <source>
        <dbReference type="EMBL" id="MPM96414.1"/>
    </source>
</evidence>
<dbReference type="AlphaFoldDB" id="A0A645E3P4"/>
<name>A0A645E3P4_9ZZZZ</name>
<proteinExistence type="predicted"/>